<dbReference type="Pfam" id="PF00167">
    <property type="entry name" value="FGF"/>
    <property type="match status" value="1"/>
</dbReference>
<dbReference type="SUPFAM" id="SSF50353">
    <property type="entry name" value="Cytokine"/>
    <property type="match status" value="1"/>
</dbReference>
<dbReference type="AlphaFoldDB" id="A0A482W678"/>
<feature type="non-terminal residue" evidence="2">
    <location>
        <position position="194"/>
    </location>
</feature>
<comment type="similarity">
    <text evidence="1">Belongs to the heparin-binding growth factors family.</text>
</comment>
<evidence type="ECO:0000256" key="1">
    <source>
        <dbReference type="ARBA" id="ARBA00007936"/>
    </source>
</evidence>
<comment type="caution">
    <text evidence="2">The sequence shown here is derived from an EMBL/GenBank/DDBJ whole genome shotgun (WGS) entry which is preliminary data.</text>
</comment>
<dbReference type="CDD" id="cd23307">
    <property type="entry name" value="beta-trefoil_FGF8-like"/>
    <property type="match status" value="1"/>
</dbReference>
<evidence type="ECO:0000313" key="3">
    <source>
        <dbReference type="Proteomes" id="UP000292052"/>
    </source>
</evidence>
<name>A0A482W678_ASBVE</name>
<feature type="non-terminal residue" evidence="2">
    <location>
        <position position="1"/>
    </location>
</feature>
<reference evidence="2 3" key="1">
    <citation type="submission" date="2017-03" db="EMBL/GenBank/DDBJ databases">
        <title>Genome of the blue death feigning beetle - Asbolus verrucosus.</title>
        <authorList>
            <person name="Rider S.D."/>
        </authorList>
    </citation>
    <scope>NUCLEOTIDE SEQUENCE [LARGE SCALE GENOMIC DNA]</scope>
    <source>
        <strain evidence="2">Butters</strain>
        <tissue evidence="2">Head and leg muscle</tissue>
    </source>
</reference>
<dbReference type="GO" id="GO:0008083">
    <property type="term" value="F:growth factor activity"/>
    <property type="evidence" value="ECO:0007669"/>
    <property type="project" value="InterPro"/>
</dbReference>
<keyword evidence="3" id="KW-1185">Reference proteome</keyword>
<organism evidence="2 3">
    <name type="scientific">Asbolus verrucosus</name>
    <name type="common">Desert ironclad beetle</name>
    <dbReference type="NCBI Taxonomy" id="1661398"/>
    <lineage>
        <taxon>Eukaryota</taxon>
        <taxon>Metazoa</taxon>
        <taxon>Ecdysozoa</taxon>
        <taxon>Arthropoda</taxon>
        <taxon>Hexapoda</taxon>
        <taxon>Insecta</taxon>
        <taxon>Pterygota</taxon>
        <taxon>Neoptera</taxon>
        <taxon>Endopterygota</taxon>
        <taxon>Coleoptera</taxon>
        <taxon>Polyphaga</taxon>
        <taxon>Cucujiformia</taxon>
        <taxon>Tenebrionidae</taxon>
        <taxon>Pimeliinae</taxon>
        <taxon>Asbolus</taxon>
    </lineage>
</organism>
<accession>A0A482W678</accession>
<gene>
    <name evidence="2" type="ORF">BDFB_005177</name>
</gene>
<sequence>ILCPVTPINSYSCNYAVKSTKIYSEFTKGHLRIEGNRVVATQCKDNCSSLSENLYIVTIDRHYFLLYHVKSGKFICWNNKFKKLIARRNPTNLTYCKFEEKPSKTFKNYATRYTTNYNNTEKEIIFNRTGFFATSKYINKCMKRHRSISKCVSPDFLQSGPNECNSQLPEFCAKMKIRKDNGHNITPELMDLCK</sequence>
<proteinExistence type="inferred from homology"/>
<dbReference type="InterPro" id="IPR008996">
    <property type="entry name" value="IL1/FGF"/>
</dbReference>
<dbReference type="InterPro" id="IPR002209">
    <property type="entry name" value="Fibroblast_GF_fam"/>
</dbReference>
<dbReference type="Gene3D" id="2.80.10.50">
    <property type="match status" value="1"/>
</dbReference>
<protein>
    <submittedName>
        <fullName evidence="2">Fibroblast growth factor 8</fullName>
    </submittedName>
</protein>
<evidence type="ECO:0000313" key="2">
    <source>
        <dbReference type="EMBL" id="RZC40604.1"/>
    </source>
</evidence>
<dbReference type="Proteomes" id="UP000292052">
    <property type="component" value="Unassembled WGS sequence"/>
</dbReference>
<dbReference type="OrthoDB" id="6717992at2759"/>
<dbReference type="EMBL" id="QDEB01024673">
    <property type="protein sequence ID" value="RZC40604.1"/>
    <property type="molecule type" value="Genomic_DNA"/>
</dbReference>